<dbReference type="RefSeq" id="XP_023935930.1">
    <property type="nucleotide sequence ID" value="XM_024080162.2"/>
</dbReference>
<gene>
    <name evidence="4" type="primary">LOC112044343</name>
</gene>
<feature type="transmembrane region" description="Helical" evidence="2">
    <location>
        <begin position="174"/>
        <end position="194"/>
    </location>
</feature>
<keyword evidence="2" id="KW-1133">Transmembrane helix</keyword>
<proteinExistence type="predicted"/>
<feature type="transmembrane region" description="Helical" evidence="2">
    <location>
        <begin position="24"/>
        <end position="44"/>
    </location>
</feature>
<sequence length="392" mass="43345">MTLLLHDYCDLEERASRHLNVWKAWHLILYAMAGIFGIMNYVFLRNTMELVDNHCVLFPRELAFRSIELPVPTNISSINDTVLANSDVTTENVKDAQNVPVQGAVTNDGDKNDTLTKRDVTNLNNTRQNDTDAEVNESDVNFISANESHRLVLDTSRTIFGWDSDCQYAEYMPIMSMIFAAVWATFFTMCPGGGYSRSGLQQPWRILTPALLFALVAVGLTGHSFTRTNSGLHLFCAAFHNLTNTTTCSSVGPYLERSVNVSWSFGGRAAAARAASAGAWASWACAAALLLARCLAAPDFQPRRTGVYLKDPQQILTPYVKKSSRRIPRSKSNNSSPTKRETASIRSEPTATTELVTASVEHGQDTAPTTPQFSPIKKFDKDDIEMTITSNK</sequence>
<dbReference type="OrthoDB" id="8173371at2759"/>
<dbReference type="GeneID" id="112044343"/>
<evidence type="ECO:0000256" key="2">
    <source>
        <dbReference type="SAM" id="Phobius"/>
    </source>
</evidence>
<evidence type="ECO:0000256" key="1">
    <source>
        <dbReference type="SAM" id="MobiDB-lite"/>
    </source>
</evidence>
<evidence type="ECO:0000313" key="4">
    <source>
        <dbReference type="RefSeq" id="XP_023935930.1"/>
    </source>
</evidence>
<accession>A0A6J1MKB2</accession>
<keyword evidence="2" id="KW-0472">Membrane</keyword>
<feature type="compositionally biased region" description="Polar residues" evidence="1">
    <location>
        <begin position="344"/>
        <end position="356"/>
    </location>
</feature>
<feature type="region of interest" description="Disordered" evidence="1">
    <location>
        <begin position="320"/>
        <end position="381"/>
    </location>
</feature>
<keyword evidence="2" id="KW-0812">Transmembrane</keyword>
<dbReference type="AlphaFoldDB" id="A0A6J1MKB2"/>
<organism evidence="3 4">
    <name type="scientific">Bicyclus anynana</name>
    <name type="common">Squinting bush brown butterfly</name>
    <dbReference type="NCBI Taxonomy" id="110368"/>
    <lineage>
        <taxon>Eukaryota</taxon>
        <taxon>Metazoa</taxon>
        <taxon>Ecdysozoa</taxon>
        <taxon>Arthropoda</taxon>
        <taxon>Hexapoda</taxon>
        <taxon>Insecta</taxon>
        <taxon>Pterygota</taxon>
        <taxon>Neoptera</taxon>
        <taxon>Endopterygota</taxon>
        <taxon>Lepidoptera</taxon>
        <taxon>Glossata</taxon>
        <taxon>Ditrysia</taxon>
        <taxon>Papilionoidea</taxon>
        <taxon>Nymphalidae</taxon>
        <taxon>Satyrinae</taxon>
        <taxon>Satyrini</taxon>
        <taxon>Mycalesina</taxon>
        <taxon>Bicyclus</taxon>
    </lineage>
</organism>
<evidence type="ECO:0000313" key="3">
    <source>
        <dbReference type="Proteomes" id="UP001652582"/>
    </source>
</evidence>
<reference evidence="4" key="1">
    <citation type="submission" date="2025-08" db="UniProtKB">
        <authorList>
            <consortium name="RefSeq"/>
        </authorList>
    </citation>
    <scope>IDENTIFICATION</scope>
</reference>
<feature type="transmembrane region" description="Helical" evidence="2">
    <location>
        <begin position="206"/>
        <end position="225"/>
    </location>
</feature>
<dbReference type="Proteomes" id="UP001652582">
    <property type="component" value="Chromosome 21"/>
</dbReference>
<keyword evidence="3" id="KW-1185">Reference proteome</keyword>
<name>A0A6J1MKB2_BICAN</name>
<protein>
    <submittedName>
        <fullName evidence="4">Uncharacterized protein LOC112044343</fullName>
    </submittedName>
</protein>
<dbReference type="KEGG" id="bany:112044343"/>